<name>A0A1M5Y6P6_9BACT</name>
<dbReference type="PANTHER" id="PTHR10704">
    <property type="entry name" value="CARBOHYDRATE SULFOTRANSFERASE"/>
    <property type="match status" value="1"/>
</dbReference>
<proteinExistence type="predicted"/>
<dbReference type="Proteomes" id="UP000184139">
    <property type="component" value="Unassembled WGS sequence"/>
</dbReference>
<protein>
    <submittedName>
        <fullName evidence="1">Sulfotransferase family protein</fullName>
    </submittedName>
</protein>
<dbReference type="Gene3D" id="3.40.50.300">
    <property type="entry name" value="P-loop containing nucleotide triphosphate hydrolases"/>
    <property type="match status" value="1"/>
</dbReference>
<dbReference type="GO" id="GO:0006790">
    <property type="term" value="P:sulfur compound metabolic process"/>
    <property type="evidence" value="ECO:0007669"/>
    <property type="project" value="TreeGrafter"/>
</dbReference>
<dbReference type="InterPro" id="IPR027417">
    <property type="entry name" value="P-loop_NTPase"/>
</dbReference>
<reference evidence="1 2" key="1">
    <citation type="submission" date="2016-11" db="EMBL/GenBank/DDBJ databases">
        <authorList>
            <person name="Jaros S."/>
            <person name="Januszkiewicz K."/>
            <person name="Wedrychowicz H."/>
        </authorList>
    </citation>
    <scope>NUCLEOTIDE SEQUENCE [LARGE SCALE GENOMIC DNA]</scope>
    <source>
        <strain evidence="1 2">DSM 9705</strain>
    </source>
</reference>
<dbReference type="EMBL" id="FQXS01000029">
    <property type="protein sequence ID" value="SHI07761.1"/>
    <property type="molecule type" value="Genomic_DNA"/>
</dbReference>
<evidence type="ECO:0000313" key="2">
    <source>
        <dbReference type="Proteomes" id="UP000184139"/>
    </source>
</evidence>
<dbReference type="STRING" id="1121409.SAMN02745124_03695"/>
<dbReference type="InterPro" id="IPR051135">
    <property type="entry name" value="Gal/GlcNAc/GalNAc_ST"/>
</dbReference>
<dbReference type="GO" id="GO:0001517">
    <property type="term" value="F:N-acetylglucosamine 6-O-sulfotransferase activity"/>
    <property type="evidence" value="ECO:0007669"/>
    <property type="project" value="TreeGrafter"/>
</dbReference>
<dbReference type="Pfam" id="PF13469">
    <property type="entry name" value="Sulfotransfer_3"/>
    <property type="match status" value="1"/>
</dbReference>
<keyword evidence="1" id="KW-0808">Transferase</keyword>
<accession>A0A1M5Y6P6</accession>
<gene>
    <name evidence="1" type="ORF">SAMN02745124_03695</name>
</gene>
<dbReference type="AlphaFoldDB" id="A0A1M5Y6P6"/>
<dbReference type="SUPFAM" id="SSF52540">
    <property type="entry name" value="P-loop containing nucleoside triphosphate hydrolases"/>
    <property type="match status" value="1"/>
</dbReference>
<evidence type="ECO:0000313" key="1">
    <source>
        <dbReference type="EMBL" id="SHI07761.1"/>
    </source>
</evidence>
<keyword evidence="2" id="KW-1185">Reference proteome</keyword>
<organism evidence="1 2">
    <name type="scientific">Desulfofustis glycolicus DSM 9705</name>
    <dbReference type="NCBI Taxonomy" id="1121409"/>
    <lineage>
        <taxon>Bacteria</taxon>
        <taxon>Pseudomonadati</taxon>
        <taxon>Thermodesulfobacteriota</taxon>
        <taxon>Desulfobulbia</taxon>
        <taxon>Desulfobulbales</taxon>
        <taxon>Desulfocapsaceae</taxon>
        <taxon>Desulfofustis</taxon>
    </lineage>
</organism>
<sequence length="317" mass="36993">MDGGESKPCMVFLLYMNRSGSTLLAHLLDQYRDIGVTPEADIPDGLLLSTADIREEIDILSYLDKLYRNRKFSAWNVDRDRLERALRGMIPPYGFEHILLEILSLYFSSSHARVYIYKRGHYINHVPELRRLFPGCRFLFIERDPRAIFESQKRSVDSVSGRVMAVNAVERAIKYVRTMKLVERYSSDGDFFSLRFEDLVSDPDRAICPVLDFLGVDNRETVRSRYFQKIPESQHHLHRGILAKPALKKIDEWQKVLRHEEIDAMQWIAGRTIRSRGYELFPTSTGCLRSGFFLLWAVGHLLFRHAPAEVLRRTIKR</sequence>
<dbReference type="GO" id="GO:0006044">
    <property type="term" value="P:N-acetylglucosamine metabolic process"/>
    <property type="evidence" value="ECO:0007669"/>
    <property type="project" value="TreeGrafter"/>
</dbReference>
<dbReference type="PANTHER" id="PTHR10704:SF44">
    <property type="entry name" value="LD35051P-RELATED"/>
    <property type="match status" value="1"/>
</dbReference>